<sequence>MESMLQLLKSMVAFFYTPINGNICRQVERTCLGGHWSFNMGTAPVFTLICFVVLVFSHLELSEEADVLGVEGSISDGETLISSLETFELGFFSPGKSRNRYLGIWYKNSPGTVVWVANRNNPIAERKGVLTLRDTGNLFLFNQTNSVIWSSNVSGTAQNPVARLLDTGNLVLKDNKSMPESYLWQSFDHPSDTLLPGMKIGWNLKTGEERYLTSWKSADDPSPGNFTYRLDKNGLPQLFIDRGSVKIYRTGPWNGIGFGAVPAVQNLVFKPIVISNENEVYHTYEAASEAITMRLWLNQSGYVQRLILNQRSSWDVLYSAPFDKCGSYGSCGVNSICSSRRADACECIKGFISKSQESKNCVRESSLDCQKGEGFTRLVGVKVPDLLKFQLNESLNPTRCEAECLKDCSCTAYANMNVSEGRTSCLMWFGDLFDITEVSDMYRGEDVFVRLSASGLDVVLHSTRMEGEEDEREVPLFDFSTIEIATKYFSFGNVIGEGGFGPVYKGNLPTGQEIAVKRLSKDSCQGVEQFRNEVVLIAKLQHRNLVGLLGCCIQGDERMLIYEFMPNKSLDYFIFDHKSRALLSWKNRVDIVLGIARGLLYLHQDSKLQIIHRDLKASNILLDSNLIPKISDFGLARIFGGNDEETKTTRVVGTFGYMAPEYANDGTFSAKSDVFSFGVLLLEIVSGKKNRGYNHPDHQHNLLGHAWLLWNEDSGLEVMDRVLEETCVRSEVLRFIHVGLLCVQECPEDRPPMSSVLLKLTNEEATLPQPKRPGFFIQREPFNNFSAIKMATAFTGNELTISMFQGAVVFAHVLLAFFKVQTVTKPGSSRIRVVSKGADTIWTTKYIIVTVIHLYHCISFPTLFSVNPNKVPKFIISKHNP</sequence>
<dbReference type="Proteomes" id="UP000239757">
    <property type="component" value="Unassembled WGS sequence"/>
</dbReference>
<gene>
    <name evidence="19" type="ORF">GOBAR_AA10017</name>
</gene>
<dbReference type="InterPro" id="IPR000719">
    <property type="entry name" value="Prot_kinase_dom"/>
</dbReference>
<evidence type="ECO:0000256" key="3">
    <source>
        <dbReference type="ARBA" id="ARBA00022679"/>
    </source>
</evidence>
<dbReference type="EC" id="2.7.11.1" evidence="15"/>
<feature type="domain" description="Protein kinase" evidence="16">
    <location>
        <begin position="489"/>
        <end position="767"/>
    </location>
</feature>
<dbReference type="PROSITE" id="PS50927">
    <property type="entry name" value="BULB_LECTIN"/>
    <property type="match status" value="1"/>
</dbReference>
<comment type="catalytic activity">
    <reaction evidence="14 15">
        <text>L-seryl-[protein] + ATP = O-phospho-L-seryl-[protein] + ADP + H(+)</text>
        <dbReference type="Rhea" id="RHEA:17989"/>
        <dbReference type="Rhea" id="RHEA-COMP:9863"/>
        <dbReference type="Rhea" id="RHEA-COMP:11604"/>
        <dbReference type="ChEBI" id="CHEBI:15378"/>
        <dbReference type="ChEBI" id="CHEBI:29999"/>
        <dbReference type="ChEBI" id="CHEBI:30616"/>
        <dbReference type="ChEBI" id="CHEBI:83421"/>
        <dbReference type="ChEBI" id="CHEBI:456216"/>
        <dbReference type="EC" id="2.7.11.1"/>
    </reaction>
</comment>
<evidence type="ECO:0000313" key="20">
    <source>
        <dbReference type="Proteomes" id="UP000239757"/>
    </source>
</evidence>
<keyword evidence="8 15" id="KW-0067">ATP-binding</keyword>
<keyword evidence="3 15" id="KW-0808">Transferase</keyword>
<dbReference type="GO" id="GO:0016020">
    <property type="term" value="C:membrane"/>
    <property type="evidence" value="ECO:0007669"/>
    <property type="project" value="UniProtKB-SubCell"/>
</dbReference>
<keyword evidence="10" id="KW-0472">Membrane</keyword>
<protein>
    <recommendedName>
        <fullName evidence="15">Receptor-like serine/threonine-protein kinase</fullName>
        <ecNumber evidence="15">2.7.11.1</ecNumber>
    </recommendedName>
</protein>
<evidence type="ECO:0000256" key="1">
    <source>
        <dbReference type="ARBA" id="ARBA00004479"/>
    </source>
</evidence>
<evidence type="ECO:0000256" key="15">
    <source>
        <dbReference type="PIRNR" id="PIRNR000641"/>
    </source>
</evidence>
<dbReference type="Pfam" id="PF00954">
    <property type="entry name" value="S_locus_glycop"/>
    <property type="match status" value="1"/>
</dbReference>
<dbReference type="FunFam" id="3.30.200.20:FF:000195">
    <property type="entry name" value="G-type lectin S-receptor-like serine/threonine-protein kinase"/>
    <property type="match status" value="1"/>
</dbReference>
<evidence type="ECO:0000256" key="2">
    <source>
        <dbReference type="ARBA" id="ARBA00022527"/>
    </source>
</evidence>
<dbReference type="GO" id="GO:0005524">
    <property type="term" value="F:ATP binding"/>
    <property type="evidence" value="ECO:0007669"/>
    <property type="project" value="UniProtKB-KW"/>
</dbReference>
<dbReference type="PANTHER" id="PTHR32444">
    <property type="entry name" value="BULB-TYPE LECTIN DOMAIN-CONTAINING PROTEIN"/>
    <property type="match status" value="1"/>
</dbReference>
<feature type="domain" description="Apple" evidence="18">
    <location>
        <begin position="369"/>
        <end position="452"/>
    </location>
</feature>
<evidence type="ECO:0000256" key="13">
    <source>
        <dbReference type="ARBA" id="ARBA00047899"/>
    </source>
</evidence>
<dbReference type="CDD" id="cd01098">
    <property type="entry name" value="PAN_AP_plant"/>
    <property type="match status" value="1"/>
</dbReference>
<evidence type="ECO:0000256" key="6">
    <source>
        <dbReference type="ARBA" id="ARBA00022741"/>
    </source>
</evidence>
<dbReference type="InterPro" id="IPR021820">
    <property type="entry name" value="S-locus_recpt_kinase_C"/>
</dbReference>
<dbReference type="EMBL" id="KZ663702">
    <property type="protein sequence ID" value="PPS10631.1"/>
    <property type="molecule type" value="Genomic_DNA"/>
</dbReference>
<dbReference type="AlphaFoldDB" id="A0A2P5Y509"/>
<dbReference type="GO" id="GO:0106310">
    <property type="term" value="F:protein serine kinase activity"/>
    <property type="evidence" value="ECO:0007669"/>
    <property type="project" value="RHEA"/>
</dbReference>
<evidence type="ECO:0000259" key="16">
    <source>
        <dbReference type="PROSITE" id="PS50011"/>
    </source>
</evidence>
<dbReference type="PROSITE" id="PS00108">
    <property type="entry name" value="PROTEIN_KINASE_ST"/>
    <property type="match status" value="1"/>
</dbReference>
<dbReference type="SMART" id="SM00473">
    <property type="entry name" value="PAN_AP"/>
    <property type="match status" value="1"/>
</dbReference>
<dbReference type="Gene3D" id="2.90.10.10">
    <property type="entry name" value="Bulb-type lectin domain"/>
    <property type="match status" value="1"/>
</dbReference>
<evidence type="ECO:0000256" key="11">
    <source>
        <dbReference type="ARBA" id="ARBA00023157"/>
    </source>
</evidence>
<dbReference type="PIRSF" id="PIRSF000641">
    <property type="entry name" value="SRK"/>
    <property type="match status" value="1"/>
</dbReference>
<dbReference type="CDD" id="cd14066">
    <property type="entry name" value="STKc_IRAK"/>
    <property type="match status" value="1"/>
</dbReference>
<keyword evidence="7 15" id="KW-0418">Kinase</keyword>
<comment type="similarity">
    <text evidence="15">Belongs to the protein kinase superfamily. Ser/Thr protein kinase family.</text>
</comment>
<keyword evidence="6 15" id="KW-0547">Nucleotide-binding</keyword>
<dbReference type="Gene3D" id="3.30.200.20">
    <property type="entry name" value="Phosphorylase Kinase, domain 1"/>
    <property type="match status" value="1"/>
</dbReference>
<dbReference type="Pfam" id="PF08276">
    <property type="entry name" value="PAN_2"/>
    <property type="match status" value="1"/>
</dbReference>
<dbReference type="InterPro" id="IPR024171">
    <property type="entry name" value="SRK-like_kinase"/>
</dbReference>
<keyword evidence="2 15" id="KW-0723">Serine/threonine-protein kinase</keyword>
<proteinExistence type="inferred from homology"/>
<evidence type="ECO:0000256" key="4">
    <source>
        <dbReference type="ARBA" id="ARBA00022692"/>
    </source>
</evidence>
<comment type="subcellular location">
    <subcellularLocation>
        <location evidence="1">Membrane</location>
        <topology evidence="1">Single-pass type I membrane protein</topology>
    </subcellularLocation>
</comment>
<feature type="domain" description="Bulb-type lectin" evidence="17">
    <location>
        <begin position="65"/>
        <end position="185"/>
    </location>
</feature>
<dbReference type="PROSITE" id="PS50948">
    <property type="entry name" value="PAN"/>
    <property type="match status" value="1"/>
</dbReference>
<dbReference type="GO" id="GO:0004674">
    <property type="term" value="F:protein serine/threonine kinase activity"/>
    <property type="evidence" value="ECO:0007669"/>
    <property type="project" value="UniProtKB-KW"/>
</dbReference>
<dbReference type="Pfam" id="PF01453">
    <property type="entry name" value="B_lectin"/>
    <property type="match status" value="1"/>
</dbReference>
<keyword evidence="4" id="KW-0812">Transmembrane</keyword>
<evidence type="ECO:0000259" key="17">
    <source>
        <dbReference type="PROSITE" id="PS50927"/>
    </source>
</evidence>
<evidence type="ECO:0000256" key="8">
    <source>
        <dbReference type="ARBA" id="ARBA00022840"/>
    </source>
</evidence>
<dbReference type="InterPro" id="IPR011009">
    <property type="entry name" value="Kinase-like_dom_sf"/>
</dbReference>
<dbReference type="SMART" id="SM00108">
    <property type="entry name" value="B_lectin"/>
    <property type="match status" value="1"/>
</dbReference>
<dbReference type="GO" id="GO:0048544">
    <property type="term" value="P:recognition of pollen"/>
    <property type="evidence" value="ECO:0007669"/>
    <property type="project" value="InterPro"/>
</dbReference>
<keyword evidence="11" id="KW-1015">Disulfide bond</keyword>
<dbReference type="InterPro" id="IPR036426">
    <property type="entry name" value="Bulb-type_lectin_dom_sf"/>
</dbReference>
<dbReference type="InterPro" id="IPR001245">
    <property type="entry name" value="Ser-Thr/Tyr_kinase_cat_dom"/>
</dbReference>
<evidence type="ECO:0000256" key="14">
    <source>
        <dbReference type="ARBA" id="ARBA00048679"/>
    </source>
</evidence>
<keyword evidence="9" id="KW-1133">Transmembrane helix</keyword>
<evidence type="ECO:0000313" key="19">
    <source>
        <dbReference type="EMBL" id="PPS10631.1"/>
    </source>
</evidence>
<dbReference type="CDD" id="cd00028">
    <property type="entry name" value="B_lectin"/>
    <property type="match status" value="1"/>
</dbReference>
<dbReference type="Pfam" id="PF07714">
    <property type="entry name" value="PK_Tyr_Ser-Thr"/>
    <property type="match status" value="1"/>
</dbReference>
<dbReference type="InterPro" id="IPR001480">
    <property type="entry name" value="Bulb-type_lectin_dom"/>
</dbReference>
<dbReference type="Gene3D" id="1.10.510.10">
    <property type="entry name" value="Transferase(Phosphotransferase) domain 1"/>
    <property type="match status" value="1"/>
</dbReference>
<reference evidence="19 20" key="1">
    <citation type="submission" date="2015-01" db="EMBL/GenBank/DDBJ databases">
        <title>Genome of allotetraploid Gossypium barbadense reveals genomic plasticity and fiber elongation in cotton evolution.</title>
        <authorList>
            <person name="Chen X."/>
            <person name="Liu X."/>
            <person name="Zhao B."/>
            <person name="Zheng H."/>
            <person name="Hu Y."/>
            <person name="Lu G."/>
            <person name="Yang C."/>
            <person name="Chen J."/>
            <person name="Shan C."/>
            <person name="Zhang L."/>
            <person name="Zhou Y."/>
            <person name="Wang L."/>
            <person name="Guo W."/>
            <person name="Bai Y."/>
            <person name="Ruan J."/>
            <person name="Shangguan X."/>
            <person name="Mao Y."/>
            <person name="Jiang J."/>
            <person name="Zhu Y."/>
            <person name="Lei J."/>
            <person name="Kang H."/>
            <person name="Chen S."/>
            <person name="He X."/>
            <person name="Wang R."/>
            <person name="Wang Y."/>
            <person name="Chen J."/>
            <person name="Wang L."/>
            <person name="Yu S."/>
            <person name="Wang B."/>
            <person name="Wei J."/>
            <person name="Song S."/>
            <person name="Lu X."/>
            <person name="Gao Z."/>
            <person name="Gu W."/>
            <person name="Deng X."/>
            <person name="Ma D."/>
            <person name="Wang S."/>
            <person name="Liang W."/>
            <person name="Fang L."/>
            <person name="Cai C."/>
            <person name="Zhu X."/>
            <person name="Zhou B."/>
            <person name="Zhang Y."/>
            <person name="Chen Z."/>
            <person name="Xu S."/>
            <person name="Zhu R."/>
            <person name="Wang S."/>
            <person name="Zhang T."/>
            <person name="Zhao G."/>
        </authorList>
    </citation>
    <scope>NUCLEOTIDE SEQUENCE [LARGE SCALE GENOMIC DNA]</scope>
    <source>
        <strain evidence="20">cv. Xinhai21</strain>
        <tissue evidence="19">Leaf</tissue>
    </source>
</reference>
<organism evidence="19 20">
    <name type="scientific">Gossypium barbadense</name>
    <name type="common">Sea Island cotton</name>
    <name type="synonym">Hibiscus barbadensis</name>
    <dbReference type="NCBI Taxonomy" id="3634"/>
    <lineage>
        <taxon>Eukaryota</taxon>
        <taxon>Viridiplantae</taxon>
        <taxon>Streptophyta</taxon>
        <taxon>Embryophyta</taxon>
        <taxon>Tracheophyta</taxon>
        <taxon>Spermatophyta</taxon>
        <taxon>Magnoliopsida</taxon>
        <taxon>eudicotyledons</taxon>
        <taxon>Gunneridae</taxon>
        <taxon>Pentapetalae</taxon>
        <taxon>rosids</taxon>
        <taxon>malvids</taxon>
        <taxon>Malvales</taxon>
        <taxon>Malvaceae</taxon>
        <taxon>Malvoideae</taxon>
        <taxon>Gossypium</taxon>
    </lineage>
</organism>
<name>A0A2P5Y509_GOSBA</name>
<evidence type="ECO:0000256" key="12">
    <source>
        <dbReference type="ARBA" id="ARBA00023180"/>
    </source>
</evidence>
<dbReference type="FunFam" id="2.90.10.10:FF:000004">
    <property type="entry name" value="G-type lectin S-receptor-like serine/threonine-protein kinase"/>
    <property type="match status" value="1"/>
</dbReference>
<dbReference type="PANTHER" id="PTHR32444:SF118">
    <property type="entry name" value="OS09G0551150 PROTEIN"/>
    <property type="match status" value="1"/>
</dbReference>
<evidence type="ECO:0000256" key="10">
    <source>
        <dbReference type="ARBA" id="ARBA00023136"/>
    </source>
</evidence>
<evidence type="ECO:0000256" key="7">
    <source>
        <dbReference type="ARBA" id="ARBA00022777"/>
    </source>
</evidence>
<evidence type="ECO:0000256" key="5">
    <source>
        <dbReference type="ARBA" id="ARBA00022729"/>
    </source>
</evidence>
<dbReference type="PROSITE" id="PS50011">
    <property type="entry name" value="PROTEIN_KINASE_DOM"/>
    <property type="match status" value="1"/>
</dbReference>
<keyword evidence="12" id="KW-0325">Glycoprotein</keyword>
<dbReference type="InterPro" id="IPR003609">
    <property type="entry name" value="Pan_app"/>
</dbReference>
<dbReference type="OrthoDB" id="1910371at2759"/>
<evidence type="ECO:0000256" key="9">
    <source>
        <dbReference type="ARBA" id="ARBA00022989"/>
    </source>
</evidence>
<dbReference type="FunFam" id="1.10.510.10:FF:000060">
    <property type="entry name" value="G-type lectin S-receptor-like serine/threonine-protein kinase"/>
    <property type="match status" value="1"/>
</dbReference>
<accession>A0A2P5Y509</accession>
<keyword evidence="5" id="KW-0732">Signal</keyword>
<dbReference type="SMART" id="SM00220">
    <property type="entry name" value="S_TKc"/>
    <property type="match status" value="1"/>
</dbReference>
<comment type="catalytic activity">
    <reaction evidence="13 15">
        <text>L-threonyl-[protein] + ATP = O-phospho-L-threonyl-[protein] + ADP + H(+)</text>
        <dbReference type="Rhea" id="RHEA:46608"/>
        <dbReference type="Rhea" id="RHEA-COMP:11060"/>
        <dbReference type="Rhea" id="RHEA-COMP:11605"/>
        <dbReference type="ChEBI" id="CHEBI:15378"/>
        <dbReference type="ChEBI" id="CHEBI:30013"/>
        <dbReference type="ChEBI" id="CHEBI:30616"/>
        <dbReference type="ChEBI" id="CHEBI:61977"/>
        <dbReference type="ChEBI" id="CHEBI:456216"/>
        <dbReference type="EC" id="2.7.11.1"/>
    </reaction>
</comment>
<dbReference type="SUPFAM" id="SSF56112">
    <property type="entry name" value="Protein kinase-like (PK-like)"/>
    <property type="match status" value="1"/>
</dbReference>
<dbReference type="InterPro" id="IPR000858">
    <property type="entry name" value="S_locus_glycoprot_dom"/>
</dbReference>
<dbReference type="InterPro" id="IPR008271">
    <property type="entry name" value="Ser/Thr_kinase_AS"/>
</dbReference>
<dbReference type="Pfam" id="PF11883">
    <property type="entry name" value="DUF3403"/>
    <property type="match status" value="1"/>
</dbReference>
<dbReference type="SUPFAM" id="SSF51110">
    <property type="entry name" value="alpha-D-mannose-specific plant lectins"/>
    <property type="match status" value="1"/>
</dbReference>
<evidence type="ECO:0000259" key="18">
    <source>
        <dbReference type="PROSITE" id="PS50948"/>
    </source>
</evidence>